<evidence type="ECO:0000256" key="4">
    <source>
        <dbReference type="ARBA" id="ARBA00022989"/>
    </source>
</evidence>
<feature type="transmembrane region" description="Helical" evidence="7">
    <location>
        <begin position="174"/>
        <end position="201"/>
    </location>
</feature>
<dbReference type="Pfam" id="PF01699">
    <property type="entry name" value="Na_Ca_ex"/>
    <property type="match status" value="2"/>
</dbReference>
<feature type="transmembrane region" description="Helical" evidence="7">
    <location>
        <begin position="672"/>
        <end position="689"/>
    </location>
</feature>
<dbReference type="AlphaFoldDB" id="A0A0G4GIM6"/>
<feature type="domain" description="Sodium/calcium exchanger membrane region" evidence="9">
    <location>
        <begin position="179"/>
        <end position="354"/>
    </location>
</feature>
<dbReference type="GO" id="GO:0008324">
    <property type="term" value="F:monoatomic cation transmembrane transporter activity"/>
    <property type="evidence" value="ECO:0007669"/>
    <property type="project" value="TreeGrafter"/>
</dbReference>
<feature type="transmembrane region" description="Helical" evidence="7">
    <location>
        <begin position="695"/>
        <end position="722"/>
    </location>
</feature>
<evidence type="ECO:0000259" key="9">
    <source>
        <dbReference type="Pfam" id="PF01699"/>
    </source>
</evidence>
<evidence type="ECO:0000313" key="10">
    <source>
        <dbReference type="EMBL" id="CEM29685.1"/>
    </source>
</evidence>
<feature type="compositionally biased region" description="Acidic residues" evidence="6">
    <location>
        <begin position="375"/>
        <end position="384"/>
    </location>
</feature>
<dbReference type="InterPro" id="IPR004837">
    <property type="entry name" value="NaCa_Exmemb"/>
</dbReference>
<reference evidence="10" key="1">
    <citation type="submission" date="2014-11" db="EMBL/GenBank/DDBJ databases">
        <authorList>
            <person name="Otto D Thomas"/>
            <person name="Naeem Raeece"/>
        </authorList>
    </citation>
    <scope>NUCLEOTIDE SEQUENCE</scope>
</reference>
<dbReference type="InterPro" id="IPR051359">
    <property type="entry name" value="CaCA_antiporter"/>
</dbReference>
<feature type="transmembrane region" description="Helical" evidence="7">
    <location>
        <begin position="310"/>
        <end position="330"/>
    </location>
</feature>
<gene>
    <name evidence="10" type="ORF">Cvel_4766</name>
</gene>
<feature type="compositionally biased region" description="Polar residues" evidence="6">
    <location>
        <begin position="512"/>
        <end position="522"/>
    </location>
</feature>
<evidence type="ECO:0000256" key="6">
    <source>
        <dbReference type="SAM" id="MobiDB-lite"/>
    </source>
</evidence>
<feature type="compositionally biased region" description="Polar residues" evidence="6">
    <location>
        <begin position="468"/>
        <end position="490"/>
    </location>
</feature>
<feature type="chain" id="PRO_5005190731" description="Sodium/calcium exchanger membrane region domain-containing protein" evidence="8">
    <location>
        <begin position="19"/>
        <end position="847"/>
    </location>
</feature>
<keyword evidence="4 7" id="KW-1133">Transmembrane helix</keyword>
<organism evidence="10">
    <name type="scientific">Chromera velia CCMP2878</name>
    <dbReference type="NCBI Taxonomy" id="1169474"/>
    <lineage>
        <taxon>Eukaryota</taxon>
        <taxon>Sar</taxon>
        <taxon>Alveolata</taxon>
        <taxon>Colpodellida</taxon>
        <taxon>Chromeraceae</taxon>
        <taxon>Chromera</taxon>
    </lineage>
</organism>
<feature type="compositionally biased region" description="Basic and acidic residues" evidence="6">
    <location>
        <begin position="447"/>
        <end position="467"/>
    </location>
</feature>
<feature type="transmembrane region" description="Helical" evidence="7">
    <location>
        <begin position="609"/>
        <end position="627"/>
    </location>
</feature>
<feature type="region of interest" description="Disordered" evidence="6">
    <location>
        <begin position="374"/>
        <end position="407"/>
    </location>
</feature>
<feature type="transmembrane region" description="Helical" evidence="7">
    <location>
        <begin position="642"/>
        <end position="660"/>
    </location>
</feature>
<dbReference type="VEuPathDB" id="CryptoDB:Cvel_4766"/>
<dbReference type="Gene3D" id="1.20.1420.30">
    <property type="entry name" value="NCX, central ion-binding region"/>
    <property type="match status" value="2"/>
</dbReference>
<dbReference type="GO" id="GO:0016020">
    <property type="term" value="C:membrane"/>
    <property type="evidence" value="ECO:0007669"/>
    <property type="project" value="UniProtKB-SubCell"/>
</dbReference>
<feature type="transmembrane region" description="Helical" evidence="7">
    <location>
        <begin position="336"/>
        <end position="359"/>
    </location>
</feature>
<sequence length="847" mass="92776">MFFRLFLSFSILFLTTSAIEVCVYRDSHCHQSNFAEPCTEGCHKDPGGRGVFLRFELDEDDSSLKESVYTDAECKQLKETVAVSLADGSGFEAETCTKVSNGAELWGGTTDLYFTYELCQAPTSQPREKACSYVLDECGDHEAATWLSLYYCTLEGPRMLSYADARELVLCLCFWGLLGFLIFYLLQCVASTADVILAPALGNIAELLKISPAVTGATFLALGSGAPDVFSGIAAAKNEDTVFIGVGNFVGGTAFITLVVAAVVVLTVINSEKGRQSRNVGAMEEGLTLHGGQSESVLNSTGGVPVQVGIFTRDLTFLWLAVILMLIFAWDESVSLFEALCFPALYCIYVGVVVVQEALELRRKKRERVLNGGLGEEEDEELEETPVMSPQRGERGRGSAMGGAPLDPVIEDADAEQAGGLSGLSAKFKSTNNEVTPHPSFHSIVTEGREPDRRRSTLAEAEAEGKTKSNGADEQTLLSSASSPGSNGKTETSQDGSSEEQQQQEREGGVLSPSSVQFQGRQSIERQGSRRQFLWLHSATQSFQNIHSRVKRANQRVWAAAALRERIKRRVEKMEWDQMSLSENILFVLLSPFILLRWFTTPTEKWDRVQFACLPLGMCLFLLYNFMDDGLSLDREVFKVPFIPSLVVIGLVLAVVLRFSALEGMEEEAPRWITGPLIFVSFFMALLWINLISDALMGCLAAMCLLANIPKMAVGLTLLAWGNSIPDMVSNIALSRKGKLYEMALTACFAGPLFNVLIGFGCAMARASFATGKMDFPVFHRGNWSTSSILLTLLFSVPFTYLAVALSRFAFKRWTAACLSILYMGALGLSLFFAFTGNRTETGNSRL</sequence>
<keyword evidence="3 7" id="KW-0812">Transmembrane</keyword>
<accession>A0A0G4GIM6</accession>
<feature type="transmembrane region" description="Helical" evidence="7">
    <location>
        <begin position="242"/>
        <end position="269"/>
    </location>
</feature>
<evidence type="ECO:0000256" key="3">
    <source>
        <dbReference type="ARBA" id="ARBA00022692"/>
    </source>
</evidence>
<keyword evidence="8" id="KW-0732">Signal</keyword>
<feature type="transmembrane region" description="Helical" evidence="7">
    <location>
        <begin position="743"/>
        <end position="769"/>
    </location>
</feature>
<feature type="region of interest" description="Disordered" evidence="6">
    <location>
        <begin position="429"/>
        <end position="522"/>
    </location>
</feature>
<evidence type="ECO:0000256" key="7">
    <source>
        <dbReference type="SAM" id="Phobius"/>
    </source>
</evidence>
<evidence type="ECO:0000256" key="8">
    <source>
        <dbReference type="SAM" id="SignalP"/>
    </source>
</evidence>
<feature type="compositionally biased region" description="Low complexity" evidence="6">
    <location>
        <begin position="491"/>
        <end position="501"/>
    </location>
</feature>
<feature type="transmembrane region" description="Helical" evidence="7">
    <location>
        <begin position="789"/>
        <end position="807"/>
    </location>
</feature>
<comment type="subcellular location">
    <subcellularLocation>
        <location evidence="1">Membrane</location>
        <topology evidence="1">Multi-pass membrane protein</topology>
    </subcellularLocation>
</comment>
<protein>
    <recommendedName>
        <fullName evidence="9">Sodium/calcium exchanger membrane region domain-containing protein</fullName>
    </recommendedName>
</protein>
<feature type="domain" description="Sodium/calcium exchanger membrane region" evidence="9">
    <location>
        <begin position="679"/>
        <end position="831"/>
    </location>
</feature>
<dbReference type="InterPro" id="IPR044880">
    <property type="entry name" value="NCX_ion-bd_dom_sf"/>
</dbReference>
<evidence type="ECO:0000256" key="1">
    <source>
        <dbReference type="ARBA" id="ARBA00004141"/>
    </source>
</evidence>
<evidence type="ECO:0000256" key="5">
    <source>
        <dbReference type="ARBA" id="ARBA00023136"/>
    </source>
</evidence>
<feature type="transmembrane region" description="Helical" evidence="7">
    <location>
        <begin position="814"/>
        <end position="835"/>
    </location>
</feature>
<feature type="signal peptide" evidence="8">
    <location>
        <begin position="1"/>
        <end position="18"/>
    </location>
</feature>
<dbReference type="EMBL" id="CDMZ01001248">
    <property type="protein sequence ID" value="CEM29685.1"/>
    <property type="molecule type" value="Genomic_DNA"/>
</dbReference>
<proteinExistence type="predicted"/>
<evidence type="ECO:0000256" key="2">
    <source>
        <dbReference type="ARBA" id="ARBA00022448"/>
    </source>
</evidence>
<keyword evidence="2" id="KW-0813">Transport</keyword>
<dbReference type="PANTHER" id="PTHR12266:SF0">
    <property type="entry name" value="MITOCHONDRIAL SODIUM_CALCIUM EXCHANGER PROTEIN"/>
    <property type="match status" value="1"/>
</dbReference>
<name>A0A0G4GIM6_9ALVE</name>
<keyword evidence="5 7" id="KW-0472">Membrane</keyword>
<dbReference type="PANTHER" id="PTHR12266">
    <property type="entry name" value="NA+/CA2+ K+ INDEPENDENT EXCHANGER"/>
    <property type="match status" value="1"/>
</dbReference>